<keyword evidence="2 3" id="KW-0040">ANK repeat</keyword>
<dbReference type="PROSITE" id="PS50088">
    <property type="entry name" value="ANK_REPEAT"/>
    <property type="match status" value="4"/>
</dbReference>
<comment type="caution">
    <text evidence="5">The sequence shown here is derived from an EMBL/GenBank/DDBJ whole genome shotgun (WGS) entry which is preliminary data.</text>
</comment>
<keyword evidence="1" id="KW-0677">Repeat</keyword>
<evidence type="ECO:0000313" key="6">
    <source>
        <dbReference type="Proteomes" id="UP000034112"/>
    </source>
</evidence>
<evidence type="ECO:0000256" key="3">
    <source>
        <dbReference type="PROSITE-ProRule" id="PRU00023"/>
    </source>
</evidence>
<accession>A0A0F9ZXQ9</accession>
<feature type="repeat" description="ANK" evidence="3">
    <location>
        <begin position="569"/>
        <end position="601"/>
    </location>
</feature>
<evidence type="ECO:0000256" key="2">
    <source>
        <dbReference type="ARBA" id="ARBA00023043"/>
    </source>
</evidence>
<dbReference type="InterPro" id="IPR002110">
    <property type="entry name" value="Ankyrin_rpt"/>
</dbReference>
<dbReference type="InterPro" id="IPR051165">
    <property type="entry name" value="Multifunctional_ANK_Repeat"/>
</dbReference>
<dbReference type="PROSITE" id="PS50297">
    <property type="entry name" value="ANK_REP_REGION"/>
    <property type="match status" value="4"/>
</dbReference>
<evidence type="ECO:0000256" key="1">
    <source>
        <dbReference type="ARBA" id="ARBA00022737"/>
    </source>
</evidence>
<feature type="repeat" description="ANK" evidence="3">
    <location>
        <begin position="331"/>
        <end position="363"/>
    </location>
</feature>
<dbReference type="Pfam" id="PF12796">
    <property type="entry name" value="Ank_2"/>
    <property type="match status" value="3"/>
</dbReference>
<dbReference type="OrthoDB" id="20872at2759"/>
<dbReference type="AlphaFoldDB" id="A0A0F9ZXQ9"/>
<feature type="compositionally biased region" description="Low complexity" evidence="4">
    <location>
        <begin position="210"/>
        <end position="240"/>
    </location>
</feature>
<organism evidence="5 6">
    <name type="scientific">Trichoderma harzianum</name>
    <name type="common">Hypocrea lixii</name>
    <dbReference type="NCBI Taxonomy" id="5544"/>
    <lineage>
        <taxon>Eukaryota</taxon>
        <taxon>Fungi</taxon>
        <taxon>Dikarya</taxon>
        <taxon>Ascomycota</taxon>
        <taxon>Pezizomycotina</taxon>
        <taxon>Sordariomycetes</taxon>
        <taxon>Hypocreomycetidae</taxon>
        <taxon>Hypocreales</taxon>
        <taxon>Hypocreaceae</taxon>
        <taxon>Trichoderma</taxon>
    </lineage>
</organism>
<sequence>MDGRSISSLTTLCSGISQRAISGGYEIQSLVGGLDSSRQNVSQLLSSLSSALQELGQWTTKLENCLVATTVAILVQDGFKELLTSCDGTMTVLHKQLMRLQSDNVERINIDFLVAYYQTIKANISLLESMVDVVQTDDKVEQEDRFSRLKSNDLIVVVETVSETSAGQKNILLDVGESQASGSNSTSNAPNNAQEEEQEDESAEPPPYSPQVEAEAETVPEAQAEAPPAAASSSSSPQPSGISWGSVFRNSFKAIANTLVPQPGPFVSALCQAASIGDIQQIAGFLTQGANINGRNENGKNALQCAILADQEDAARLLLASGASTSGSGWSGMPPLFLAASVGNINSAKMFLGKGASIDEKSTSGQSYFVDVVSSGNLDGIRFLLEQGCSANTKNISGEAVIANAVRKKQMALVELLFEFGAKITSTDISGRNLLAVALDKKDYDMAELLLKKGAKPNAKNLSGMPLLADEINNRRLKTAKLLLDWGADPNTKDWHSQPVLLILIKSSKIAAEDKIDIVRQLFAKGANADVKDCFSKTPAICYAVEAGISEIISLMLQNGAKTTATMQNGDSLLKYAIDHGRKDLTEALLHYGADPNYSVGENGVKPVVQALVKQDLDMVRLLREAGADVNVPEVQDIARAFARAEVYEALGMPAPIEGDPPNYDTAMKN</sequence>
<feature type="region of interest" description="Disordered" evidence="4">
    <location>
        <begin position="177"/>
        <end position="240"/>
    </location>
</feature>
<dbReference type="Gene3D" id="1.25.40.20">
    <property type="entry name" value="Ankyrin repeat-containing domain"/>
    <property type="match status" value="1"/>
</dbReference>
<proteinExistence type="predicted"/>
<dbReference type="Proteomes" id="UP000034112">
    <property type="component" value="Unassembled WGS sequence"/>
</dbReference>
<feature type="compositionally biased region" description="Acidic residues" evidence="4">
    <location>
        <begin position="194"/>
        <end position="203"/>
    </location>
</feature>
<dbReference type="InterPro" id="IPR036770">
    <property type="entry name" value="Ankyrin_rpt-contain_sf"/>
</dbReference>
<dbReference type="PANTHER" id="PTHR24123:SF33">
    <property type="entry name" value="PROTEIN HOS4"/>
    <property type="match status" value="1"/>
</dbReference>
<feature type="repeat" description="ANK" evidence="3">
    <location>
        <begin position="603"/>
        <end position="635"/>
    </location>
</feature>
<name>A0A0F9ZXQ9_TRIHA</name>
<evidence type="ECO:0000256" key="4">
    <source>
        <dbReference type="SAM" id="MobiDB-lite"/>
    </source>
</evidence>
<feature type="repeat" description="ANK" evidence="3">
    <location>
        <begin position="430"/>
        <end position="462"/>
    </location>
</feature>
<gene>
    <name evidence="5" type="ORF">THAR02_09954</name>
</gene>
<dbReference type="EMBL" id="JOKZ01000484">
    <property type="protein sequence ID" value="KKO97943.1"/>
    <property type="molecule type" value="Genomic_DNA"/>
</dbReference>
<reference evidence="6" key="1">
    <citation type="journal article" date="2015" name="Genome Announc.">
        <title>Draft whole-genome sequence of the biocontrol agent Trichoderma harzianum T6776.</title>
        <authorList>
            <person name="Baroncelli R."/>
            <person name="Piaggeschi G."/>
            <person name="Fiorini L."/>
            <person name="Bertolini E."/>
            <person name="Zapparata A."/>
            <person name="Pe M.E."/>
            <person name="Sarrocco S."/>
            <person name="Vannacci G."/>
        </authorList>
    </citation>
    <scope>NUCLEOTIDE SEQUENCE [LARGE SCALE GENOMIC DNA]</scope>
    <source>
        <strain evidence="6">T6776</strain>
    </source>
</reference>
<dbReference type="SUPFAM" id="SSF48403">
    <property type="entry name" value="Ankyrin repeat"/>
    <property type="match status" value="1"/>
</dbReference>
<dbReference type="PANTHER" id="PTHR24123">
    <property type="entry name" value="ANKYRIN REPEAT-CONTAINING"/>
    <property type="match status" value="1"/>
</dbReference>
<dbReference type="OMA" id="WTCIKEK"/>
<protein>
    <submittedName>
        <fullName evidence="5">Uncharacterized protein</fullName>
    </submittedName>
</protein>
<dbReference type="SMART" id="SM00248">
    <property type="entry name" value="ANK"/>
    <property type="match status" value="11"/>
</dbReference>
<evidence type="ECO:0000313" key="5">
    <source>
        <dbReference type="EMBL" id="KKO97943.1"/>
    </source>
</evidence>